<organism evidence="6 7">
    <name type="scientific">Pseudomonas fluorescens</name>
    <dbReference type="NCBI Taxonomy" id="294"/>
    <lineage>
        <taxon>Bacteria</taxon>
        <taxon>Pseudomonadati</taxon>
        <taxon>Pseudomonadota</taxon>
        <taxon>Gammaproteobacteria</taxon>
        <taxon>Pseudomonadales</taxon>
        <taxon>Pseudomonadaceae</taxon>
        <taxon>Pseudomonas</taxon>
    </lineage>
</organism>
<evidence type="ECO:0000256" key="1">
    <source>
        <dbReference type="ARBA" id="ARBA00022475"/>
    </source>
</evidence>
<evidence type="ECO:0000256" key="4">
    <source>
        <dbReference type="ARBA" id="ARBA00023136"/>
    </source>
</evidence>
<keyword evidence="1" id="KW-1003">Cell membrane</keyword>
<evidence type="ECO:0000256" key="3">
    <source>
        <dbReference type="ARBA" id="ARBA00022989"/>
    </source>
</evidence>
<evidence type="ECO:0000256" key="5">
    <source>
        <dbReference type="SAM" id="Phobius"/>
    </source>
</evidence>
<reference evidence="6 7" key="1">
    <citation type="submission" date="2019-09" db="EMBL/GenBank/DDBJ databases">
        <authorList>
            <person name="Chandra G."/>
            <person name="Truman W A."/>
        </authorList>
    </citation>
    <scope>NUCLEOTIDE SEQUENCE [LARGE SCALE GENOMIC DNA]</scope>
    <source>
        <strain evidence="6">PS655</strain>
    </source>
</reference>
<evidence type="ECO:0000313" key="6">
    <source>
        <dbReference type="EMBL" id="VVN44224.1"/>
    </source>
</evidence>
<keyword evidence="3 5" id="KW-1133">Transmembrane helix</keyword>
<evidence type="ECO:0000313" key="7">
    <source>
        <dbReference type="Proteomes" id="UP000327167"/>
    </source>
</evidence>
<proteinExistence type="predicted"/>
<feature type="transmembrane region" description="Helical" evidence="5">
    <location>
        <begin position="56"/>
        <end position="79"/>
    </location>
</feature>
<dbReference type="Pfam" id="PF07869">
    <property type="entry name" value="DUF1656"/>
    <property type="match status" value="1"/>
</dbReference>
<dbReference type="EMBL" id="CABVHJ010000028">
    <property type="protein sequence ID" value="VVN44224.1"/>
    <property type="molecule type" value="Genomic_DNA"/>
</dbReference>
<accession>A0A5E6XU17</accession>
<sequence length="81" mass="8961">MVKPSSVLSRKEKQPLPIDFEIGGVYLPPIAQALLLAIPIFMVLDWALRRLGVLRLVWHEALFEGALYACVCATLILLMGA</sequence>
<gene>
    <name evidence="6" type="primary">aaeX_3</name>
    <name evidence="6" type="ORF">PS655_05671</name>
</gene>
<feature type="transmembrane region" description="Helical" evidence="5">
    <location>
        <begin position="25"/>
        <end position="44"/>
    </location>
</feature>
<keyword evidence="4 5" id="KW-0472">Membrane</keyword>
<dbReference type="InterPro" id="IPR012451">
    <property type="entry name" value="DUF1656"/>
</dbReference>
<dbReference type="Proteomes" id="UP000327167">
    <property type="component" value="Unassembled WGS sequence"/>
</dbReference>
<dbReference type="AlphaFoldDB" id="A0A5E6XU17"/>
<keyword evidence="2 5" id="KW-0812">Transmembrane</keyword>
<protein>
    <submittedName>
        <fullName evidence="6">Protein AaeX</fullName>
    </submittedName>
</protein>
<name>A0A5E6XU17_PSEFL</name>
<evidence type="ECO:0000256" key="2">
    <source>
        <dbReference type="ARBA" id="ARBA00022692"/>
    </source>
</evidence>